<evidence type="ECO:0000313" key="2">
    <source>
        <dbReference type="EMBL" id="CAE0055339.1"/>
    </source>
</evidence>
<gene>
    <name evidence="2" type="ORF">RMAR00112_LOCUS23369</name>
</gene>
<name>A0A7S2ZZ20_9RHOD</name>
<feature type="region of interest" description="Disordered" evidence="1">
    <location>
        <begin position="1001"/>
        <end position="1033"/>
    </location>
</feature>
<sequence>MELDDADRSLEDSGGRTDSPFRAITVVVHADSAAAMVECTSGQVLFRNLQQAMESCVAAILDMADDLNEEVILSIVISLSVDSIRETKCVIYRESNFQRSQIFTVLAPLLFEAEVRLSEMIQISSLTISESASGLVLLDIVRAGLVCTPLSGGEVILVTVDEYSRQDQSSCSAQALVSALISRRTRLSAIIGHGSGGIGNMRDNSLLKFVSRASGGVVTNAHEVRLLRDLFSNGTGAPRLFRWSSSFTFESEELTEYTDDSSIELTDCIQNIRTIQSSKGADFPWKGHPPKTALMEEAVRTYVVDRGSMDSINARRFSIGFFEINEENLIARGIERRSSRLVADMKDFAIQELLLPLQPNVYILSRIAHRDDAAVGAGKAVVQLCVCANVHVLRLFRPRRLAKQHERYLLTSMSEKVTLKLAKVNETVAGIQKVDTCLSMLYAVPRNPSSGAITTILFNNGIGRADWRDLFDVRAFHAVSTSPLGSSRVALDSNLIPSSFIEQPDGTCISLKTTTSISNGDDEQGYSFVLLSTESQSSRLWTFKLAAYRLDTASFQSVVDEISDSLVQHDFEVFDLDEAPFELLGIPTKSISLSSYVSEDVDAEEDQLASSLFRTETWSFDVGNSGLALRLAVAIGRSRKLVGFIPLDDELPSHGRKQQYLLKTDDGGVCLYVMNVGAQDDPHVSCMVRVHPKIGPEKERSLYARIREEDTSLARAILTVTRAGDSRSSTEGGLPEDLIRLIDPSWVGNGNWSSTEMKFRTPSGLLATSLYCELVLEEMEADDRSQRLNFGNDRENQRSVIDSSNAAEPSAIDGIQSEATFAFLEKGLSTLPVATIRGLVEESHDEDTAAAGDEDRAEEARFIEIEFAVLSAPLAWISKGWGKDRSGAVLNETRRDAEVIQPVVYRCEAVHRYSLSKAISTAIRKGWSYSSNDLEMALKVCSPERITLEPQRFLMSTAKVSELHLYRATTTALIRTLIEESRSFTRCEDGENHSKYCFTGRRRGQEGMTGSSAEINDNGQRAGQAGTGPESPVMVEDRQEDVEEHSIPPIFLIVEKTNVLWVYRGPRSRSSHAETSPRGHLDDLIYVLRAAVADISYLRDGRRSLSLSVSSFVVFEEFYESFGAWLTSLGLSEKVQQGFTSHRFIDMKPNHPKLSMFLKESAGRQWKLSLYVWTEAGTSLLEEDHTQRTALRALLGCGSFAFDYEVQMAYKLIVAEDKAKISMGLNHVEKLLSRPDLPIGRHAILVSLELEIPLEQELNACRSTIETVMARLVGVSLRLGMTNLFLEESKSRRIRAFINPAFAVAGSEERGFLTVKIDPQGSSMTIARARIRAGLLANPDAEYLSRGLEHVVHLRRGKRALENSAEAMVRRMIGETTAELTRDRLWTDLFLQSGRSFSQDEKVTQVHQLRTLVTRRRLNGETGISPEIHLPTQERDGITADDVLSWLEKSRTRFHLVRTATPEGTPVALIVHRRHVHLALLEIICPTGTREPELYIWAKTASPKCEAAGIDTITAFVNVLCLFLWHLSAP</sequence>
<proteinExistence type="predicted"/>
<feature type="compositionally biased region" description="Basic and acidic residues" evidence="1">
    <location>
        <begin position="788"/>
        <end position="797"/>
    </location>
</feature>
<feature type="region of interest" description="Disordered" evidence="1">
    <location>
        <begin position="788"/>
        <end position="809"/>
    </location>
</feature>
<evidence type="ECO:0000256" key="1">
    <source>
        <dbReference type="SAM" id="MobiDB-lite"/>
    </source>
</evidence>
<accession>A0A7S2ZZ20</accession>
<protein>
    <submittedName>
        <fullName evidence="2">Uncharacterized protein</fullName>
    </submittedName>
</protein>
<organism evidence="2">
    <name type="scientific">Rhodosorus marinus</name>
    <dbReference type="NCBI Taxonomy" id="101924"/>
    <lineage>
        <taxon>Eukaryota</taxon>
        <taxon>Rhodophyta</taxon>
        <taxon>Stylonematophyceae</taxon>
        <taxon>Stylonematales</taxon>
        <taxon>Stylonemataceae</taxon>
        <taxon>Rhodosorus</taxon>
    </lineage>
</organism>
<reference evidence="2" key="1">
    <citation type="submission" date="2021-01" db="EMBL/GenBank/DDBJ databases">
        <authorList>
            <person name="Corre E."/>
            <person name="Pelletier E."/>
            <person name="Niang G."/>
            <person name="Scheremetjew M."/>
            <person name="Finn R."/>
            <person name="Kale V."/>
            <person name="Holt S."/>
            <person name="Cochrane G."/>
            <person name="Meng A."/>
            <person name="Brown T."/>
            <person name="Cohen L."/>
        </authorList>
    </citation>
    <scope>NUCLEOTIDE SEQUENCE</scope>
    <source>
        <strain evidence="2">CCMP 769</strain>
    </source>
</reference>
<feature type="compositionally biased region" description="Polar residues" evidence="1">
    <location>
        <begin position="1008"/>
        <end position="1021"/>
    </location>
</feature>
<dbReference type="EMBL" id="HBHW01030193">
    <property type="protein sequence ID" value="CAE0055339.1"/>
    <property type="molecule type" value="Transcribed_RNA"/>
</dbReference>
<feature type="compositionally biased region" description="Polar residues" evidence="1">
    <location>
        <begin position="798"/>
        <end position="807"/>
    </location>
</feature>